<proteinExistence type="predicted"/>
<dbReference type="STRING" id="584708.Apau_1546"/>
<name>E3D159_9BACT</name>
<sequence>MRILMDGAEWKPRESSVPVEHAALLETLKVEALAQGRVLLQLSVDGSEIDEEGFRTLQGGLELRCTTCPVRDLVRDSLRQARDFFPALLRGVEGIADRLEQGKTQEALQLLQQATEGIGWILHVLQNCRLLLGMTQEDQESGTIQTDCIRLQGLLENISESLEQERFFELAFRLREELLPLLRRLERYAEQYLTTAEEGVQ</sequence>
<evidence type="ECO:0000259" key="1">
    <source>
        <dbReference type="Pfam" id="PF26154"/>
    </source>
</evidence>
<dbReference type="Proteomes" id="UP000005096">
    <property type="component" value="Chromosome"/>
</dbReference>
<organism evidence="2 3">
    <name type="scientific">Aminomonas paucivorans DSM 12260</name>
    <dbReference type="NCBI Taxonomy" id="584708"/>
    <lineage>
        <taxon>Bacteria</taxon>
        <taxon>Thermotogati</taxon>
        <taxon>Synergistota</taxon>
        <taxon>Synergistia</taxon>
        <taxon>Synergistales</taxon>
        <taxon>Synergistaceae</taxon>
        <taxon>Aminomonas</taxon>
    </lineage>
</organism>
<dbReference type="eggNOG" id="ENOG503365J">
    <property type="taxonomic scope" value="Bacteria"/>
</dbReference>
<reference evidence="2 3" key="1">
    <citation type="journal article" date="2010" name="Stand. Genomic Sci.">
        <title>Non-contiguous finished genome sequence of Aminomonas paucivorans type strain (GLU-3).</title>
        <authorList>
            <person name="Pitluck S."/>
            <person name="Yasawong M."/>
            <person name="Held B."/>
            <person name="Lapidus A."/>
            <person name="Nolan M."/>
            <person name="Copeland A."/>
            <person name="Lucas S."/>
            <person name="Del Rio T.G."/>
            <person name="Tice H."/>
            <person name="Cheng J.F."/>
            <person name="Chertkov O."/>
            <person name="Goodwin L."/>
            <person name="Tapia R."/>
            <person name="Han C."/>
            <person name="Liolios K."/>
            <person name="Ivanova N."/>
            <person name="Mavromatis K."/>
            <person name="Ovchinnikova G."/>
            <person name="Pati A."/>
            <person name="Chen A."/>
            <person name="Palaniappan K."/>
            <person name="Land M."/>
            <person name="Hauser L."/>
            <person name="Chang Y.J."/>
            <person name="Jeffries C.D."/>
            <person name="Pukall R."/>
            <person name="Spring S."/>
            <person name="Rohde M."/>
            <person name="Sikorski J."/>
            <person name="Goker M."/>
            <person name="Woyke T."/>
            <person name="Bristow J."/>
            <person name="Eisen J.A."/>
            <person name="Markowitz V."/>
            <person name="Hugenholtz P."/>
            <person name="Kyrpides N.C."/>
            <person name="Klenk H.P."/>
        </authorList>
    </citation>
    <scope>NUCLEOTIDE SEQUENCE [LARGE SCALE GENOMIC DNA]</scope>
    <source>
        <strain evidence="2 3">DSM 12260</strain>
    </source>
</reference>
<protein>
    <recommendedName>
        <fullName evidence="1">DUF8042 domain-containing protein</fullName>
    </recommendedName>
</protein>
<keyword evidence="3" id="KW-1185">Reference proteome</keyword>
<evidence type="ECO:0000313" key="3">
    <source>
        <dbReference type="Proteomes" id="UP000005096"/>
    </source>
</evidence>
<dbReference type="HOGENOM" id="CLU_1365678_0_0_0"/>
<dbReference type="Pfam" id="PF26154">
    <property type="entry name" value="DUF8042"/>
    <property type="match status" value="1"/>
</dbReference>
<dbReference type="RefSeq" id="WP_006301175.1">
    <property type="nucleotide sequence ID" value="NZ_CM001022.1"/>
</dbReference>
<dbReference type="OrthoDB" id="5028at2"/>
<evidence type="ECO:0000313" key="2">
    <source>
        <dbReference type="EMBL" id="EFQ23965.1"/>
    </source>
</evidence>
<feature type="domain" description="DUF8042" evidence="1">
    <location>
        <begin position="78"/>
        <end position="193"/>
    </location>
</feature>
<dbReference type="AlphaFoldDB" id="E3D159"/>
<dbReference type="PaxDb" id="584708-Apau_1546"/>
<gene>
    <name evidence="2" type="ORF">Apau_1546</name>
</gene>
<accession>E3D159</accession>
<dbReference type="EMBL" id="CM001022">
    <property type="protein sequence ID" value="EFQ23965.1"/>
    <property type="molecule type" value="Genomic_DNA"/>
</dbReference>
<dbReference type="InterPro" id="IPR058355">
    <property type="entry name" value="DUF8042"/>
</dbReference>